<proteinExistence type="predicted"/>
<keyword evidence="7" id="KW-1185">Reference proteome</keyword>
<dbReference type="InterPro" id="IPR036390">
    <property type="entry name" value="WH_DNA-bd_sf"/>
</dbReference>
<dbReference type="InterPro" id="IPR000524">
    <property type="entry name" value="Tscrpt_reg_HTH_GntR"/>
</dbReference>
<name>A0ABX8UMF0_9BURK</name>
<evidence type="ECO:0000259" key="5">
    <source>
        <dbReference type="PROSITE" id="PS50949"/>
    </source>
</evidence>
<gene>
    <name evidence="6" type="ORF">KZJ38_18290</name>
</gene>
<dbReference type="PROSITE" id="PS50949">
    <property type="entry name" value="HTH_GNTR"/>
    <property type="match status" value="1"/>
</dbReference>
<reference evidence="6 7" key="1">
    <citation type="submission" date="2021-07" db="EMBL/GenBank/DDBJ databases">
        <title>Paraburkholderia edwinii protects Aspergillus sp. from phenazines by acting as a toxin sponge.</title>
        <authorList>
            <person name="Dahlstrom K.M."/>
            <person name="Newman D.K."/>
        </authorList>
    </citation>
    <scope>NUCLEOTIDE SEQUENCE [LARGE SCALE GENOMIC DNA]</scope>
    <source>
        <strain evidence="6 7">Pe01</strain>
    </source>
</reference>
<evidence type="ECO:0000313" key="7">
    <source>
        <dbReference type="Proteomes" id="UP000826462"/>
    </source>
</evidence>
<protein>
    <submittedName>
        <fullName evidence="6">GntR family transcriptional regulator</fullName>
    </submittedName>
</protein>
<dbReference type="EMBL" id="CP080095">
    <property type="protein sequence ID" value="QYD68200.1"/>
    <property type="molecule type" value="Genomic_DNA"/>
</dbReference>
<dbReference type="SMART" id="SM00345">
    <property type="entry name" value="HTH_GNTR"/>
    <property type="match status" value="1"/>
</dbReference>
<dbReference type="Pfam" id="PF00392">
    <property type="entry name" value="GntR"/>
    <property type="match status" value="1"/>
</dbReference>
<feature type="domain" description="HTH gntR-type" evidence="5">
    <location>
        <begin position="12"/>
        <end position="80"/>
    </location>
</feature>
<evidence type="ECO:0000313" key="6">
    <source>
        <dbReference type="EMBL" id="QYD68200.1"/>
    </source>
</evidence>
<evidence type="ECO:0000256" key="1">
    <source>
        <dbReference type="ARBA" id="ARBA00023015"/>
    </source>
</evidence>
<feature type="region of interest" description="Disordered" evidence="4">
    <location>
        <begin position="1"/>
        <end position="20"/>
    </location>
</feature>
<dbReference type="SUPFAM" id="SSF46785">
    <property type="entry name" value="Winged helix' DNA-binding domain"/>
    <property type="match status" value="1"/>
</dbReference>
<accession>A0ABX8UMF0</accession>
<keyword evidence="2" id="KW-0238">DNA-binding</keyword>
<dbReference type="InterPro" id="IPR036388">
    <property type="entry name" value="WH-like_DNA-bd_sf"/>
</dbReference>
<keyword evidence="3" id="KW-0804">Transcription</keyword>
<evidence type="ECO:0000256" key="2">
    <source>
        <dbReference type="ARBA" id="ARBA00023125"/>
    </source>
</evidence>
<sequence length="88" mass="9589">MSCVSCAGVSDEGDARPLTNTYNSIKRQGIFSPGDRLPPQRAIARDLRFHLNTINAAFREAARRGLIRGHAGRGTIVLAHAKCVSRML</sequence>
<dbReference type="Proteomes" id="UP000826462">
    <property type="component" value="Chromosome 1"/>
</dbReference>
<evidence type="ECO:0000256" key="3">
    <source>
        <dbReference type="ARBA" id="ARBA00023163"/>
    </source>
</evidence>
<evidence type="ECO:0000256" key="4">
    <source>
        <dbReference type="SAM" id="MobiDB-lite"/>
    </source>
</evidence>
<organism evidence="6 7">
    <name type="scientific">Paraburkholderia edwinii</name>
    <dbReference type="NCBI Taxonomy" id="2861782"/>
    <lineage>
        <taxon>Bacteria</taxon>
        <taxon>Pseudomonadati</taxon>
        <taxon>Pseudomonadota</taxon>
        <taxon>Betaproteobacteria</taxon>
        <taxon>Burkholderiales</taxon>
        <taxon>Burkholderiaceae</taxon>
        <taxon>Paraburkholderia</taxon>
    </lineage>
</organism>
<dbReference type="Gene3D" id="1.10.10.10">
    <property type="entry name" value="Winged helix-like DNA-binding domain superfamily/Winged helix DNA-binding domain"/>
    <property type="match status" value="1"/>
</dbReference>
<keyword evidence="1" id="KW-0805">Transcription regulation</keyword>